<gene>
    <name evidence="1" type="ORF">SAMN05216226_11716</name>
</gene>
<name>A0A1G8Z0Q1_9EURY</name>
<dbReference type="RefSeq" id="WP_092704399.1">
    <property type="nucleotide sequence ID" value="NZ_FNFC01000017.1"/>
</dbReference>
<proteinExistence type="predicted"/>
<protein>
    <submittedName>
        <fullName evidence="1">Uncharacterized protein</fullName>
    </submittedName>
</protein>
<dbReference type="Pfam" id="PF19102">
    <property type="entry name" value="DUF5789"/>
    <property type="match status" value="1"/>
</dbReference>
<evidence type="ECO:0000313" key="1">
    <source>
        <dbReference type="EMBL" id="SDK08224.1"/>
    </source>
</evidence>
<reference evidence="1 2" key="1">
    <citation type="submission" date="2016-10" db="EMBL/GenBank/DDBJ databases">
        <authorList>
            <person name="de Groot N.N."/>
        </authorList>
    </citation>
    <scope>NUCLEOTIDE SEQUENCE [LARGE SCALE GENOMIC DNA]</scope>
    <source>
        <strain evidence="1 2">IBRC-M10015</strain>
    </source>
</reference>
<dbReference type="Proteomes" id="UP000198856">
    <property type="component" value="Unassembled WGS sequence"/>
</dbReference>
<organism evidence="1 2">
    <name type="scientific">Halovenus aranensis</name>
    <dbReference type="NCBI Taxonomy" id="890420"/>
    <lineage>
        <taxon>Archaea</taxon>
        <taxon>Methanobacteriati</taxon>
        <taxon>Methanobacteriota</taxon>
        <taxon>Stenosarchaea group</taxon>
        <taxon>Halobacteria</taxon>
        <taxon>Halobacteriales</taxon>
        <taxon>Haloarculaceae</taxon>
        <taxon>Halovenus</taxon>
    </lineage>
</organism>
<dbReference type="AlphaFoldDB" id="A0A1G8Z0Q1"/>
<accession>A0A1G8Z0Q1</accession>
<sequence length="109" mass="12268">MAARPPSNDIDDEPDATEFGIVALDAAVDDWDVSFPITRRELADSYGEKRLAVGPSGHEVSLDSILADCPRETFERKQELLNELHPIFEERRERISGSILSRLRAMVPF</sequence>
<dbReference type="InterPro" id="IPR043899">
    <property type="entry name" value="DUF5789"/>
</dbReference>
<keyword evidence="2" id="KW-1185">Reference proteome</keyword>
<dbReference type="EMBL" id="FNFC01000017">
    <property type="protein sequence ID" value="SDK08224.1"/>
    <property type="molecule type" value="Genomic_DNA"/>
</dbReference>
<evidence type="ECO:0000313" key="2">
    <source>
        <dbReference type="Proteomes" id="UP000198856"/>
    </source>
</evidence>
<dbReference type="OrthoDB" id="317711at2157"/>